<dbReference type="PANTHER" id="PTHR34769">
    <property type="entry name" value="RCG42593, ISOFORM CRA_A"/>
    <property type="match status" value="1"/>
</dbReference>
<evidence type="ECO:0000313" key="2">
    <source>
        <dbReference type="EMBL" id="KAK2168783.1"/>
    </source>
</evidence>
<dbReference type="AlphaFoldDB" id="A0AAD9KBU9"/>
<organism evidence="2 3">
    <name type="scientific">Paralvinella palmiformis</name>
    <dbReference type="NCBI Taxonomy" id="53620"/>
    <lineage>
        <taxon>Eukaryota</taxon>
        <taxon>Metazoa</taxon>
        <taxon>Spiralia</taxon>
        <taxon>Lophotrochozoa</taxon>
        <taxon>Annelida</taxon>
        <taxon>Polychaeta</taxon>
        <taxon>Sedentaria</taxon>
        <taxon>Canalipalpata</taxon>
        <taxon>Terebellida</taxon>
        <taxon>Terebelliformia</taxon>
        <taxon>Alvinellidae</taxon>
        <taxon>Paralvinella</taxon>
    </lineage>
</organism>
<comment type="caution">
    <text evidence="2">The sequence shown here is derived from an EMBL/GenBank/DDBJ whole genome shotgun (WGS) entry which is preliminary data.</text>
</comment>
<proteinExistence type="predicted"/>
<dbReference type="PANTHER" id="PTHR34769:SF1">
    <property type="entry name" value="RNA POLYMERASE I AND III SUBUNIT D"/>
    <property type="match status" value="1"/>
</dbReference>
<feature type="compositionally biased region" description="Basic and acidic residues" evidence="1">
    <location>
        <begin position="173"/>
        <end position="182"/>
    </location>
</feature>
<dbReference type="InterPro" id="IPR038948">
    <property type="entry name" value="POLR1D-like"/>
</dbReference>
<accession>A0AAD9KBU9</accession>
<feature type="compositionally biased region" description="Basic and acidic residues" evidence="1">
    <location>
        <begin position="110"/>
        <end position="121"/>
    </location>
</feature>
<dbReference type="Proteomes" id="UP001208570">
    <property type="component" value="Unassembled WGS sequence"/>
</dbReference>
<sequence>METAVDEDEIERKAIEEILLETKRASERAKELGSSGWVKPKIPSTNKNFLRNTLVSTLRHPYTGNKHGDFSKYKKSHSLVSDGKQPNDVLDQCTSKSTGRTSEQGSLNADRADDDHKYNNDKKRRRSSPMRYIYDAYDYKCDTSSDLVHSRKERRRKLYKNSAVKGNRRKKKSSESSDSHDSLKRKKKHSKKHKSCHHKKKKSKSKI</sequence>
<keyword evidence="3" id="KW-1185">Reference proteome</keyword>
<reference evidence="2" key="1">
    <citation type="journal article" date="2023" name="Mol. Biol. Evol.">
        <title>Third-Generation Sequencing Reveals the Adaptive Role of the Epigenome in Three Deep-Sea Polychaetes.</title>
        <authorList>
            <person name="Perez M."/>
            <person name="Aroh O."/>
            <person name="Sun Y."/>
            <person name="Lan Y."/>
            <person name="Juniper S.K."/>
            <person name="Young C.R."/>
            <person name="Angers B."/>
            <person name="Qian P.Y."/>
        </authorList>
    </citation>
    <scope>NUCLEOTIDE SEQUENCE</scope>
    <source>
        <strain evidence="2">P08H-3</strain>
    </source>
</reference>
<feature type="region of interest" description="Disordered" evidence="1">
    <location>
        <begin position="59"/>
        <end position="129"/>
    </location>
</feature>
<evidence type="ECO:0000313" key="3">
    <source>
        <dbReference type="Proteomes" id="UP001208570"/>
    </source>
</evidence>
<dbReference type="EMBL" id="JAODUP010000014">
    <property type="protein sequence ID" value="KAK2168783.1"/>
    <property type="molecule type" value="Genomic_DNA"/>
</dbReference>
<feature type="region of interest" description="Disordered" evidence="1">
    <location>
        <begin position="23"/>
        <end position="43"/>
    </location>
</feature>
<protein>
    <submittedName>
        <fullName evidence="2">Uncharacterized protein</fullName>
    </submittedName>
</protein>
<evidence type="ECO:0000256" key="1">
    <source>
        <dbReference type="SAM" id="MobiDB-lite"/>
    </source>
</evidence>
<gene>
    <name evidence="2" type="ORF">LSH36_14g05007</name>
</gene>
<name>A0AAD9KBU9_9ANNE</name>
<feature type="region of interest" description="Disordered" evidence="1">
    <location>
        <begin position="145"/>
        <end position="207"/>
    </location>
</feature>
<feature type="compositionally biased region" description="Polar residues" evidence="1">
    <location>
        <begin position="92"/>
        <end position="107"/>
    </location>
</feature>
<feature type="compositionally biased region" description="Basic residues" evidence="1">
    <location>
        <begin position="183"/>
        <end position="207"/>
    </location>
</feature>